<reference evidence="1" key="1">
    <citation type="submission" date="2020-11" db="EMBL/GenBank/DDBJ databases">
        <authorList>
            <consortium name="DOE Joint Genome Institute"/>
            <person name="Ahrendt S."/>
            <person name="Riley R."/>
            <person name="Andreopoulos W."/>
            <person name="Labutti K."/>
            <person name="Pangilinan J."/>
            <person name="Ruiz-Duenas F.J."/>
            <person name="Barrasa J.M."/>
            <person name="Sanchez-Garcia M."/>
            <person name="Camarero S."/>
            <person name="Miyauchi S."/>
            <person name="Serrano A."/>
            <person name="Linde D."/>
            <person name="Babiker R."/>
            <person name="Drula E."/>
            <person name="Ayuso-Fernandez I."/>
            <person name="Pacheco R."/>
            <person name="Padilla G."/>
            <person name="Ferreira P."/>
            <person name="Barriuso J."/>
            <person name="Kellner H."/>
            <person name="Castanera R."/>
            <person name="Alfaro M."/>
            <person name="Ramirez L."/>
            <person name="Pisabarro A.G."/>
            <person name="Kuo A."/>
            <person name="Tritt A."/>
            <person name="Lipzen A."/>
            <person name="He G."/>
            <person name="Yan M."/>
            <person name="Ng V."/>
            <person name="Cullen D."/>
            <person name="Martin F."/>
            <person name="Rosso M.-N."/>
            <person name="Henrissat B."/>
            <person name="Hibbett D."/>
            <person name="Martinez A.T."/>
            <person name="Grigoriev I.V."/>
        </authorList>
    </citation>
    <scope>NUCLEOTIDE SEQUENCE</scope>
    <source>
        <strain evidence="1">AH 40177</strain>
    </source>
</reference>
<organism evidence="1 2">
    <name type="scientific">Rhodocollybia butyracea</name>
    <dbReference type="NCBI Taxonomy" id="206335"/>
    <lineage>
        <taxon>Eukaryota</taxon>
        <taxon>Fungi</taxon>
        <taxon>Dikarya</taxon>
        <taxon>Basidiomycota</taxon>
        <taxon>Agaricomycotina</taxon>
        <taxon>Agaricomycetes</taxon>
        <taxon>Agaricomycetidae</taxon>
        <taxon>Agaricales</taxon>
        <taxon>Marasmiineae</taxon>
        <taxon>Omphalotaceae</taxon>
        <taxon>Rhodocollybia</taxon>
    </lineage>
</organism>
<dbReference type="Proteomes" id="UP000772434">
    <property type="component" value="Unassembled WGS sequence"/>
</dbReference>
<dbReference type="AlphaFoldDB" id="A0A9P5Q8C8"/>
<gene>
    <name evidence="1" type="ORF">BDP27DRAFT_1313571</name>
</gene>
<name>A0A9P5Q8C8_9AGAR</name>
<protein>
    <submittedName>
        <fullName evidence="1">Uncharacterized protein</fullName>
    </submittedName>
</protein>
<comment type="caution">
    <text evidence="1">The sequence shown here is derived from an EMBL/GenBank/DDBJ whole genome shotgun (WGS) entry which is preliminary data.</text>
</comment>
<dbReference type="EMBL" id="JADNRY010000006">
    <property type="protein sequence ID" value="KAF9076580.1"/>
    <property type="molecule type" value="Genomic_DNA"/>
</dbReference>
<evidence type="ECO:0000313" key="2">
    <source>
        <dbReference type="Proteomes" id="UP000772434"/>
    </source>
</evidence>
<keyword evidence="2" id="KW-1185">Reference proteome</keyword>
<evidence type="ECO:0000313" key="1">
    <source>
        <dbReference type="EMBL" id="KAF9076580.1"/>
    </source>
</evidence>
<proteinExistence type="predicted"/>
<sequence>MMMMKEKSLSNPQKRNRAQRLLYKYHFWLFIVLTFFQKAPAADKPKKAAAASKKRVPKKVFVLRFISMTSCSRCWV</sequence>
<accession>A0A9P5Q8C8</accession>